<dbReference type="AlphaFoldDB" id="A0A507ZBV1"/>
<organism evidence="2 3">
    <name type="scientific">Haloflavibacter putidus</name>
    <dbReference type="NCBI Taxonomy" id="2576776"/>
    <lineage>
        <taxon>Bacteria</taxon>
        <taxon>Pseudomonadati</taxon>
        <taxon>Bacteroidota</taxon>
        <taxon>Flavobacteriia</taxon>
        <taxon>Flavobacteriales</taxon>
        <taxon>Flavobacteriaceae</taxon>
        <taxon>Haloflavibacter</taxon>
    </lineage>
</organism>
<dbReference type="OrthoDB" id="9812454at2"/>
<sequence>MRKLHFILFFIICPLSVFAQVELRRDGSTRSTNRDQLKTKTVIDNREKPPIEDYKIISVKNDTTHVDTSLTIYKQYKFNYLRKDNFELLAFSNIGQTYNKLAYDFTENNLVPDIGARAKHYPYYEVDDIYYYHVPTPLTELYFKTTFEQGQNTDAFFTSNLSPRFNFSIAYRGLRSLGKYQHILASQGSFRFAASYRTKNNRYHLKTHFVSQDLNNQENGGLSALANSQYQSGNPEFEDRSLLEVNYENAENMLYTKRFFLQQHYKILKGNDSTQNNQFRIAHRFNFTDKEYRFSQSAPFEQYGPSYKSTNLRDETEYQKISNTLKAQFQNNTLGHLAFKLKHTNYNYGYHRKLVLDAQGASSNPIIIPNRLTGDIVAIGGSYKNSIGGFALEGDAMLNIIGDYDGHYLNAKAGYTLDENNRADAQLQSNSRAPNFNFELYQSDYINYNWKNNFDNIETQKLQFNLQSKKIAEFQADLTRLDNFTYFGLKENDLGTQAADSLVVPKQYEDAVSYLKLKVKRKFSYGRFSLDNTLMYQNVFNGAQVLKVPDFVTRNSLYYEDYWFQKALYLQTGFIFKYFTDFESDAYDPVLGEFFVQNEKTLDGFYTLDLFFNAKIKQTRIFFKLENFPTIFAGNSNYAAPSQPYRDFVIRFGLVWNFFL</sequence>
<keyword evidence="1" id="KW-0732">Signal</keyword>
<evidence type="ECO:0000313" key="3">
    <source>
        <dbReference type="Proteomes" id="UP000317169"/>
    </source>
</evidence>
<dbReference type="EMBL" id="VIAR01000014">
    <property type="protein sequence ID" value="TQD34387.1"/>
    <property type="molecule type" value="Genomic_DNA"/>
</dbReference>
<keyword evidence="3" id="KW-1185">Reference proteome</keyword>
<comment type="caution">
    <text evidence="2">The sequence shown here is derived from an EMBL/GenBank/DDBJ whole genome shotgun (WGS) entry which is preliminary data.</text>
</comment>
<proteinExistence type="predicted"/>
<feature type="chain" id="PRO_5021250020" description="Porin" evidence="1">
    <location>
        <begin position="20"/>
        <end position="660"/>
    </location>
</feature>
<name>A0A507ZBV1_9FLAO</name>
<evidence type="ECO:0008006" key="4">
    <source>
        <dbReference type="Google" id="ProtNLM"/>
    </source>
</evidence>
<dbReference type="Pfam" id="PF14121">
    <property type="entry name" value="Porin_10"/>
    <property type="match status" value="1"/>
</dbReference>
<accession>A0A507ZBV1</accession>
<dbReference type="Proteomes" id="UP000317169">
    <property type="component" value="Unassembled WGS sequence"/>
</dbReference>
<reference evidence="2 3" key="1">
    <citation type="submission" date="2019-06" db="EMBL/GenBank/DDBJ databases">
        <title>Flavibacter putida gen. nov., sp. nov., a novel marine bacterium of the family Flavobacteriaceae isolated from coastal seawater.</title>
        <authorList>
            <person name="Feng X."/>
        </authorList>
    </citation>
    <scope>NUCLEOTIDE SEQUENCE [LARGE SCALE GENOMIC DNA]</scope>
    <source>
        <strain evidence="2 3">PLHSN227</strain>
    </source>
</reference>
<feature type="signal peptide" evidence="1">
    <location>
        <begin position="1"/>
        <end position="19"/>
    </location>
</feature>
<dbReference type="RefSeq" id="WP_141422592.1">
    <property type="nucleotide sequence ID" value="NZ_VIAR01000014.1"/>
</dbReference>
<dbReference type="InterPro" id="IPR025631">
    <property type="entry name" value="Porin_10"/>
</dbReference>
<evidence type="ECO:0000256" key="1">
    <source>
        <dbReference type="SAM" id="SignalP"/>
    </source>
</evidence>
<gene>
    <name evidence="2" type="ORF">FKR84_12160</name>
</gene>
<protein>
    <recommendedName>
        <fullName evidence="4">Porin</fullName>
    </recommendedName>
</protein>
<evidence type="ECO:0000313" key="2">
    <source>
        <dbReference type="EMBL" id="TQD34387.1"/>
    </source>
</evidence>